<protein>
    <recommendedName>
        <fullName evidence="8">C2H2-type domain-containing protein</fullName>
    </recommendedName>
</protein>
<evidence type="ECO:0000256" key="2">
    <source>
        <dbReference type="ARBA" id="ARBA00022723"/>
    </source>
</evidence>
<reference evidence="9" key="1">
    <citation type="submission" date="2021-06" db="EMBL/GenBank/DDBJ databases">
        <title>Parelaphostrongylus tenuis whole genome reference sequence.</title>
        <authorList>
            <person name="Garwood T.J."/>
            <person name="Larsen P.A."/>
            <person name="Fountain-Jones N.M."/>
            <person name="Garbe J.R."/>
            <person name="Macchietto M.G."/>
            <person name="Kania S.A."/>
            <person name="Gerhold R.W."/>
            <person name="Richards J.E."/>
            <person name="Wolf T.M."/>
        </authorList>
    </citation>
    <scope>NUCLEOTIDE SEQUENCE</scope>
    <source>
        <strain evidence="9">MNPRO001-30</strain>
        <tissue evidence="9">Meninges</tissue>
    </source>
</reference>
<dbReference type="InterPro" id="IPR013087">
    <property type="entry name" value="Znf_C2H2_type"/>
</dbReference>
<keyword evidence="4 7" id="KW-0863">Zinc-finger</keyword>
<dbReference type="PROSITE" id="PS50157">
    <property type="entry name" value="ZINC_FINGER_C2H2_2"/>
    <property type="match status" value="1"/>
</dbReference>
<dbReference type="PROSITE" id="PS00028">
    <property type="entry name" value="ZINC_FINGER_C2H2_1"/>
    <property type="match status" value="1"/>
</dbReference>
<dbReference type="InterPro" id="IPR036236">
    <property type="entry name" value="Znf_C2H2_sf"/>
</dbReference>
<dbReference type="PANTHER" id="PTHR23235:SF176">
    <property type="entry name" value="C2H2-TYPE DOMAIN-CONTAINING PROTEIN"/>
    <property type="match status" value="1"/>
</dbReference>
<dbReference type="GO" id="GO:0005634">
    <property type="term" value="C:nucleus"/>
    <property type="evidence" value="ECO:0007669"/>
    <property type="project" value="UniProtKB-SubCell"/>
</dbReference>
<dbReference type="FunFam" id="3.30.160.60:FF:000145">
    <property type="entry name" value="Zinc finger protein 574"/>
    <property type="match status" value="1"/>
</dbReference>
<keyword evidence="3" id="KW-0677">Repeat</keyword>
<keyword evidence="6" id="KW-0539">Nucleus</keyword>
<evidence type="ECO:0000256" key="5">
    <source>
        <dbReference type="ARBA" id="ARBA00022833"/>
    </source>
</evidence>
<evidence type="ECO:0000256" key="6">
    <source>
        <dbReference type="ARBA" id="ARBA00023242"/>
    </source>
</evidence>
<evidence type="ECO:0000313" key="9">
    <source>
        <dbReference type="EMBL" id="KAJ1355949.1"/>
    </source>
</evidence>
<dbReference type="PANTHER" id="PTHR23235">
    <property type="entry name" value="KRUEPPEL-LIKE TRANSCRIPTION FACTOR"/>
    <property type="match status" value="1"/>
</dbReference>
<evidence type="ECO:0000256" key="1">
    <source>
        <dbReference type="ARBA" id="ARBA00004123"/>
    </source>
</evidence>
<dbReference type="SMART" id="SM00355">
    <property type="entry name" value="ZnF_C2H2"/>
    <property type="match status" value="2"/>
</dbReference>
<dbReference type="EMBL" id="JAHQIW010002646">
    <property type="protein sequence ID" value="KAJ1355949.1"/>
    <property type="molecule type" value="Genomic_DNA"/>
</dbReference>
<keyword evidence="5" id="KW-0862">Zinc</keyword>
<accession>A0AAD5N265</accession>
<dbReference type="AlphaFoldDB" id="A0AAD5N265"/>
<evidence type="ECO:0000256" key="3">
    <source>
        <dbReference type="ARBA" id="ARBA00022737"/>
    </source>
</evidence>
<dbReference type="GO" id="GO:0000978">
    <property type="term" value="F:RNA polymerase II cis-regulatory region sequence-specific DNA binding"/>
    <property type="evidence" value="ECO:0007669"/>
    <property type="project" value="TreeGrafter"/>
</dbReference>
<evidence type="ECO:0000313" key="10">
    <source>
        <dbReference type="Proteomes" id="UP001196413"/>
    </source>
</evidence>
<feature type="domain" description="C2H2-type" evidence="8">
    <location>
        <begin position="42"/>
        <end position="69"/>
    </location>
</feature>
<gene>
    <name evidence="9" type="ORF">KIN20_013549</name>
</gene>
<evidence type="ECO:0000259" key="8">
    <source>
        <dbReference type="PROSITE" id="PS50157"/>
    </source>
</evidence>
<sequence length="121" mass="13972">MEMVHENRLHMCPHENCNHPGYKCAKALQAHIRSVHTNVRPYVCEICGKTFVRGSDRRSHLLMHGEKQFQCQCGKKFRRPIYLRNHRRKCPSASVGDDSEQLDETKAIAMIMNSHSICPKA</sequence>
<comment type="caution">
    <text evidence="9">The sequence shown here is derived from an EMBL/GenBank/DDBJ whole genome shotgun (WGS) entry which is preliminary data.</text>
</comment>
<evidence type="ECO:0000256" key="4">
    <source>
        <dbReference type="ARBA" id="ARBA00022771"/>
    </source>
</evidence>
<dbReference type="Proteomes" id="UP001196413">
    <property type="component" value="Unassembled WGS sequence"/>
</dbReference>
<dbReference type="SUPFAM" id="SSF57667">
    <property type="entry name" value="beta-beta-alpha zinc fingers"/>
    <property type="match status" value="2"/>
</dbReference>
<comment type="subcellular location">
    <subcellularLocation>
        <location evidence="1">Nucleus</location>
    </subcellularLocation>
</comment>
<dbReference type="GO" id="GO:0000981">
    <property type="term" value="F:DNA-binding transcription factor activity, RNA polymerase II-specific"/>
    <property type="evidence" value="ECO:0007669"/>
    <property type="project" value="TreeGrafter"/>
</dbReference>
<keyword evidence="10" id="KW-1185">Reference proteome</keyword>
<dbReference type="GO" id="GO:0008270">
    <property type="term" value="F:zinc ion binding"/>
    <property type="evidence" value="ECO:0007669"/>
    <property type="project" value="UniProtKB-KW"/>
</dbReference>
<keyword evidence="2" id="KW-0479">Metal-binding</keyword>
<organism evidence="9 10">
    <name type="scientific">Parelaphostrongylus tenuis</name>
    <name type="common">Meningeal worm</name>
    <dbReference type="NCBI Taxonomy" id="148309"/>
    <lineage>
        <taxon>Eukaryota</taxon>
        <taxon>Metazoa</taxon>
        <taxon>Ecdysozoa</taxon>
        <taxon>Nematoda</taxon>
        <taxon>Chromadorea</taxon>
        <taxon>Rhabditida</taxon>
        <taxon>Rhabditina</taxon>
        <taxon>Rhabditomorpha</taxon>
        <taxon>Strongyloidea</taxon>
        <taxon>Metastrongylidae</taxon>
        <taxon>Parelaphostrongylus</taxon>
    </lineage>
</organism>
<dbReference type="Pfam" id="PF00096">
    <property type="entry name" value="zf-C2H2"/>
    <property type="match status" value="2"/>
</dbReference>
<proteinExistence type="predicted"/>
<evidence type="ECO:0000256" key="7">
    <source>
        <dbReference type="PROSITE-ProRule" id="PRU00042"/>
    </source>
</evidence>
<name>A0AAD5N265_PARTN</name>
<dbReference type="Gene3D" id="3.30.160.60">
    <property type="entry name" value="Classic Zinc Finger"/>
    <property type="match status" value="1"/>
</dbReference>